<evidence type="ECO:0000313" key="2">
    <source>
        <dbReference type="EMBL" id="QDU24147.1"/>
    </source>
</evidence>
<reference evidence="2 3" key="1">
    <citation type="submission" date="2019-02" db="EMBL/GenBank/DDBJ databases">
        <title>Deep-cultivation of Planctomycetes and their phenomic and genomic characterization uncovers novel biology.</title>
        <authorList>
            <person name="Wiegand S."/>
            <person name="Jogler M."/>
            <person name="Boedeker C."/>
            <person name="Pinto D."/>
            <person name="Vollmers J."/>
            <person name="Rivas-Marin E."/>
            <person name="Kohn T."/>
            <person name="Peeters S.H."/>
            <person name="Heuer A."/>
            <person name="Rast P."/>
            <person name="Oberbeckmann S."/>
            <person name="Bunk B."/>
            <person name="Jeske O."/>
            <person name="Meyerdierks A."/>
            <person name="Storesund J.E."/>
            <person name="Kallscheuer N."/>
            <person name="Luecker S."/>
            <person name="Lage O.M."/>
            <person name="Pohl T."/>
            <person name="Merkel B.J."/>
            <person name="Hornburger P."/>
            <person name="Mueller R.-W."/>
            <person name="Bruemmer F."/>
            <person name="Labrenz M."/>
            <person name="Spormann A.M."/>
            <person name="Op den Camp H."/>
            <person name="Overmann J."/>
            <person name="Amann R."/>
            <person name="Jetten M.S.M."/>
            <person name="Mascher T."/>
            <person name="Medema M.H."/>
            <person name="Devos D.P."/>
            <person name="Kaster A.-K."/>
            <person name="Ovreas L."/>
            <person name="Rohde M."/>
            <person name="Galperin M.Y."/>
            <person name="Jogler C."/>
        </authorList>
    </citation>
    <scope>NUCLEOTIDE SEQUENCE [LARGE SCALE GENOMIC DNA]</scope>
    <source>
        <strain evidence="2 3">ETA_A1</strain>
    </source>
</reference>
<proteinExistence type="predicted"/>
<dbReference type="AlphaFoldDB" id="A0A517Y332"/>
<dbReference type="EMBL" id="CP036273">
    <property type="protein sequence ID" value="QDU24147.1"/>
    <property type="molecule type" value="Genomic_DNA"/>
</dbReference>
<dbReference type="Pfam" id="PF11984">
    <property type="entry name" value="DUF3485"/>
    <property type="match status" value="1"/>
</dbReference>
<dbReference type="Proteomes" id="UP000319576">
    <property type="component" value="Chromosome"/>
</dbReference>
<feature type="domain" description="Methanolan biosynthesis EpsI" evidence="1">
    <location>
        <begin position="15"/>
        <end position="158"/>
    </location>
</feature>
<sequence>MTVKSAAPVLVGALLVGGLGAVHGVSTDRWGPSGQLQEASASLDRLPPAFGDWTGEDVPYEPEDMARAGIHRCVVRLYTNRRTREAVSALVVCGRGGPISVHTPDVCYSAGGYRQVTDATVRTVVAGGGTHPFRVARFAKTEGASPAQLEVFWAWSRDGQGWDAPDNPRVTLARAPALYKFYVVREFLPGTRAEAADVCGAFLARAIPEFRAALSPG</sequence>
<organism evidence="2 3">
    <name type="scientific">Urbifossiella limnaea</name>
    <dbReference type="NCBI Taxonomy" id="2528023"/>
    <lineage>
        <taxon>Bacteria</taxon>
        <taxon>Pseudomonadati</taxon>
        <taxon>Planctomycetota</taxon>
        <taxon>Planctomycetia</taxon>
        <taxon>Gemmatales</taxon>
        <taxon>Gemmataceae</taxon>
        <taxon>Urbifossiella</taxon>
    </lineage>
</organism>
<protein>
    <recommendedName>
        <fullName evidence="1">Methanolan biosynthesis EpsI domain-containing protein</fullName>
    </recommendedName>
</protein>
<dbReference type="InterPro" id="IPR014263">
    <property type="entry name" value="Methanolan_biosynth_EpsI"/>
</dbReference>
<evidence type="ECO:0000259" key="1">
    <source>
        <dbReference type="Pfam" id="PF11984"/>
    </source>
</evidence>
<dbReference type="KEGG" id="uli:ETAA1_61610"/>
<gene>
    <name evidence="2" type="ORF">ETAA1_61610</name>
</gene>
<name>A0A517Y332_9BACT</name>
<keyword evidence="3" id="KW-1185">Reference proteome</keyword>
<evidence type="ECO:0000313" key="3">
    <source>
        <dbReference type="Proteomes" id="UP000319576"/>
    </source>
</evidence>
<accession>A0A517Y332</accession>